<evidence type="ECO:0000313" key="1">
    <source>
        <dbReference type="EMBL" id="KAJ7997675.1"/>
    </source>
</evidence>
<name>A0ACC2G2A3_DALPE</name>
<gene>
    <name evidence="1" type="ORF">DPEC_G00214600</name>
</gene>
<dbReference type="Proteomes" id="UP001157502">
    <property type="component" value="Chromosome 18"/>
</dbReference>
<comment type="caution">
    <text evidence="1">The sequence shown here is derived from an EMBL/GenBank/DDBJ whole genome shotgun (WGS) entry which is preliminary data.</text>
</comment>
<dbReference type="EMBL" id="CM055745">
    <property type="protein sequence ID" value="KAJ7997675.1"/>
    <property type="molecule type" value="Genomic_DNA"/>
</dbReference>
<accession>A0ACC2G2A3</accession>
<reference evidence="1" key="1">
    <citation type="submission" date="2021-05" db="EMBL/GenBank/DDBJ databases">
        <authorList>
            <person name="Pan Q."/>
            <person name="Jouanno E."/>
            <person name="Zahm M."/>
            <person name="Klopp C."/>
            <person name="Cabau C."/>
            <person name="Louis A."/>
            <person name="Berthelot C."/>
            <person name="Parey E."/>
            <person name="Roest Crollius H."/>
            <person name="Montfort J."/>
            <person name="Robinson-Rechavi M."/>
            <person name="Bouchez O."/>
            <person name="Lampietro C."/>
            <person name="Lopez Roques C."/>
            <person name="Donnadieu C."/>
            <person name="Postlethwait J."/>
            <person name="Bobe J."/>
            <person name="Dillon D."/>
            <person name="Chandos A."/>
            <person name="von Hippel F."/>
            <person name="Guiguen Y."/>
        </authorList>
    </citation>
    <scope>NUCLEOTIDE SEQUENCE</scope>
    <source>
        <strain evidence="1">YG-Jan2019</strain>
    </source>
</reference>
<keyword evidence="2" id="KW-1185">Reference proteome</keyword>
<organism evidence="1 2">
    <name type="scientific">Dallia pectoralis</name>
    <name type="common">Alaska blackfish</name>
    <dbReference type="NCBI Taxonomy" id="75939"/>
    <lineage>
        <taxon>Eukaryota</taxon>
        <taxon>Metazoa</taxon>
        <taxon>Chordata</taxon>
        <taxon>Craniata</taxon>
        <taxon>Vertebrata</taxon>
        <taxon>Euteleostomi</taxon>
        <taxon>Actinopterygii</taxon>
        <taxon>Neopterygii</taxon>
        <taxon>Teleostei</taxon>
        <taxon>Protacanthopterygii</taxon>
        <taxon>Esociformes</taxon>
        <taxon>Umbridae</taxon>
        <taxon>Dallia</taxon>
    </lineage>
</organism>
<sequence>MACALLRGGARVEQVCLKRSTAVHEAAKVGCSNIMELLLQHGGMVTERDQDGVTPMAIAAEYAHADVVEVLIYNGGDVNARAPNGDSVLFDAAGAGNTHCIDLLLRHGANPNVASLSSWLPIHRAAYEGHYLALDMLIPITTRRAIRLSGQSPVHSAADGGREQCLQLLVERGFDVNSLLDVHISGSYGDMRRSALFFAVSNGDVPCTQTLLNSGALPDLDPLRCLLVAVRAGRYDIVEMLLARQADVNCYFTVVSDTVFPTALQYCLRDEAMMRLLLANGYDADTCFRCNHDDTWGDLSDRGDCNSQEKVSFCDFLGVSWLVQLAGRAVWILLDYVGHAPLCLKLRQILQKHREWTQICYLLANPRSLTHLCRLAIRKEITPKRSIMSIFGYRNELSKYESLDEDELLAGLSFEEIQELERELADIDPDDNIPIGLRQKDQTAKTPTDTFSREALLKYCKEERRNLQEDDRSESSTKQVRK</sequence>
<protein>
    <submittedName>
        <fullName evidence="1">Uncharacterized protein</fullName>
    </submittedName>
</protein>
<proteinExistence type="predicted"/>
<evidence type="ECO:0000313" key="2">
    <source>
        <dbReference type="Proteomes" id="UP001157502"/>
    </source>
</evidence>